<dbReference type="Proteomes" id="UP000437068">
    <property type="component" value="Unassembled WGS sequence"/>
</dbReference>
<sequence length="41" mass="4544">MVWTQAPTTWGSPFAFVCLVARCVGCPYANKTTKWLPEVAL</sequence>
<gene>
    <name evidence="3" type="ORF">PF001_g29694</name>
    <name evidence="2" type="ORF">PF006_g29735</name>
    <name evidence="1" type="ORF">PF007_g29774</name>
</gene>
<evidence type="ECO:0000313" key="4">
    <source>
        <dbReference type="Proteomes" id="UP000437068"/>
    </source>
</evidence>
<dbReference type="EMBL" id="QXGA01005147">
    <property type="protein sequence ID" value="KAE9068715.1"/>
    <property type="molecule type" value="Genomic_DNA"/>
</dbReference>
<dbReference type="AlphaFoldDB" id="A0A6A3PV45"/>
<accession>A0A6A3PV45</accession>
<protein>
    <submittedName>
        <fullName evidence="1">Uncharacterized protein</fullName>
    </submittedName>
</protein>
<reference evidence="4 5" key="1">
    <citation type="submission" date="2018-08" db="EMBL/GenBank/DDBJ databases">
        <title>Genomic investigation of the strawberry pathogen Phytophthora fragariae indicates pathogenicity is determined by transcriptional variation in three key races.</title>
        <authorList>
            <person name="Adams T.M."/>
            <person name="Armitage A.D."/>
            <person name="Sobczyk M.K."/>
            <person name="Bates H.J."/>
            <person name="Dunwell J.M."/>
            <person name="Nellist C.F."/>
            <person name="Harrison R.J."/>
        </authorList>
    </citation>
    <scope>NUCLEOTIDE SEQUENCE [LARGE SCALE GENOMIC DNA]</scope>
    <source>
        <strain evidence="3 4">A4</strain>
        <strain evidence="2 5">NOV-5</strain>
        <strain evidence="1 6">NOV-71</strain>
    </source>
</reference>
<dbReference type="EMBL" id="QXFZ01004830">
    <property type="protein sequence ID" value="KAE9062816.1"/>
    <property type="molecule type" value="Genomic_DNA"/>
</dbReference>
<organism evidence="1 6">
    <name type="scientific">Phytophthora fragariae</name>
    <dbReference type="NCBI Taxonomy" id="53985"/>
    <lineage>
        <taxon>Eukaryota</taxon>
        <taxon>Sar</taxon>
        <taxon>Stramenopiles</taxon>
        <taxon>Oomycota</taxon>
        <taxon>Peronosporomycetes</taxon>
        <taxon>Peronosporales</taxon>
        <taxon>Peronosporaceae</taxon>
        <taxon>Phytophthora</taxon>
    </lineage>
</organism>
<dbReference type="Proteomes" id="UP000440732">
    <property type="component" value="Unassembled WGS sequence"/>
</dbReference>
<proteinExistence type="predicted"/>
<dbReference type="Proteomes" id="UP000441208">
    <property type="component" value="Unassembled WGS sequence"/>
</dbReference>
<dbReference type="EMBL" id="QXGE01005159">
    <property type="protein sequence ID" value="KAE9268328.1"/>
    <property type="molecule type" value="Genomic_DNA"/>
</dbReference>
<comment type="caution">
    <text evidence="1">The sequence shown here is derived from an EMBL/GenBank/DDBJ whole genome shotgun (WGS) entry which is preliminary data.</text>
</comment>
<evidence type="ECO:0000313" key="2">
    <source>
        <dbReference type="EMBL" id="KAE9068715.1"/>
    </source>
</evidence>
<evidence type="ECO:0000313" key="5">
    <source>
        <dbReference type="Proteomes" id="UP000440732"/>
    </source>
</evidence>
<evidence type="ECO:0000313" key="6">
    <source>
        <dbReference type="Proteomes" id="UP000441208"/>
    </source>
</evidence>
<name>A0A6A3PV45_9STRA</name>
<evidence type="ECO:0000313" key="1">
    <source>
        <dbReference type="EMBL" id="KAE9062816.1"/>
    </source>
</evidence>
<evidence type="ECO:0000313" key="3">
    <source>
        <dbReference type="EMBL" id="KAE9268328.1"/>
    </source>
</evidence>